<evidence type="ECO:0000313" key="1">
    <source>
        <dbReference type="EMBL" id="QBK93932.1"/>
    </source>
</evidence>
<dbReference type="EMBL" id="MK500608">
    <property type="protein sequence ID" value="QBK93932.1"/>
    <property type="molecule type" value="Genomic_DNA"/>
</dbReference>
<proteinExistence type="predicted"/>
<organism evidence="1">
    <name type="scientific">Pithovirus LCPAC406</name>
    <dbReference type="NCBI Taxonomy" id="2506599"/>
    <lineage>
        <taxon>Viruses</taxon>
        <taxon>Pithoviruses</taxon>
    </lineage>
</organism>
<accession>A0A481ZFN8</accession>
<protein>
    <submittedName>
        <fullName evidence="1">Uncharacterized protein</fullName>
    </submittedName>
</protein>
<gene>
    <name evidence="1" type="ORF">LCPAC406_02460</name>
</gene>
<sequence length="72" mass="8209">MFRISIHVSVSNVIESKISINLRRIIFFWMDIKSISIQKDSILKLGTLSDDTPESIIPEIIPSNTSLFFPSK</sequence>
<name>A0A481ZFN8_9VIRU</name>
<reference evidence="1" key="1">
    <citation type="journal article" date="2019" name="MBio">
        <title>Virus Genomes from Deep Sea Sediments Expand the Ocean Megavirome and Support Independent Origins of Viral Gigantism.</title>
        <authorList>
            <person name="Backstrom D."/>
            <person name="Yutin N."/>
            <person name="Jorgensen S.L."/>
            <person name="Dharamshi J."/>
            <person name="Homa F."/>
            <person name="Zaremba-Niedwiedzka K."/>
            <person name="Spang A."/>
            <person name="Wolf Y.I."/>
            <person name="Koonin E.V."/>
            <person name="Ettema T.J."/>
        </authorList>
    </citation>
    <scope>NUCLEOTIDE SEQUENCE</scope>
</reference>